<dbReference type="RefSeq" id="WP_353897236.1">
    <property type="nucleotide sequence ID" value="NZ_JBEVCJ010000025.1"/>
</dbReference>
<dbReference type="SUPFAM" id="SSF53098">
    <property type="entry name" value="Ribonuclease H-like"/>
    <property type="match status" value="1"/>
</dbReference>
<reference evidence="1 2" key="1">
    <citation type="submission" date="2024-06" db="EMBL/GenBank/DDBJ databases">
        <authorList>
            <person name="Li F."/>
        </authorList>
    </citation>
    <scope>NUCLEOTIDE SEQUENCE [LARGE SCALE GENOMIC DNA]</scope>
    <source>
        <strain evidence="1 2">GXAS 311</strain>
    </source>
</reference>
<evidence type="ECO:0000313" key="1">
    <source>
        <dbReference type="EMBL" id="MET1256652.1"/>
    </source>
</evidence>
<evidence type="ECO:0000313" key="2">
    <source>
        <dbReference type="Proteomes" id="UP001548189"/>
    </source>
</evidence>
<dbReference type="Gene3D" id="3.90.350.10">
    <property type="entry name" value="Transposase Inhibitor Protein From Tn5, Chain A, domain 1"/>
    <property type="match status" value="1"/>
</dbReference>
<dbReference type="InterPro" id="IPR012337">
    <property type="entry name" value="RNaseH-like_sf"/>
</dbReference>
<protein>
    <submittedName>
        <fullName evidence="1">Uncharacterized protein</fullName>
    </submittedName>
</protein>
<dbReference type="EMBL" id="JBEVCJ010000025">
    <property type="protein sequence ID" value="MET1256652.1"/>
    <property type="molecule type" value="Genomic_DNA"/>
</dbReference>
<sequence>MFVNREGELISTTLALRVKTIDLHPPIGKEAQSPDTTITFISAIEAETPDNREPIRWSFITNLPVKSKKDIKQVLDWDIYNYIDIATSD</sequence>
<organism evidence="1 2">
    <name type="scientific">Aliikangiella maris</name>
    <dbReference type="NCBI Taxonomy" id="3162458"/>
    <lineage>
        <taxon>Bacteria</taxon>
        <taxon>Pseudomonadati</taxon>
        <taxon>Pseudomonadota</taxon>
        <taxon>Gammaproteobacteria</taxon>
        <taxon>Oceanospirillales</taxon>
        <taxon>Pleioneaceae</taxon>
        <taxon>Aliikangiella</taxon>
    </lineage>
</organism>
<accession>A0ABV2BXI6</accession>
<proteinExistence type="predicted"/>
<dbReference type="Proteomes" id="UP001548189">
    <property type="component" value="Unassembled WGS sequence"/>
</dbReference>
<keyword evidence="2" id="KW-1185">Reference proteome</keyword>
<comment type="caution">
    <text evidence="1">The sequence shown here is derived from an EMBL/GenBank/DDBJ whole genome shotgun (WGS) entry which is preliminary data.</text>
</comment>
<name>A0ABV2BXI6_9GAMM</name>
<gene>
    <name evidence="1" type="ORF">ABVT43_16040</name>
</gene>